<dbReference type="Pfam" id="PF07687">
    <property type="entry name" value="M20_dimer"/>
    <property type="match status" value="1"/>
</dbReference>
<dbReference type="GO" id="GO:0005737">
    <property type="term" value="C:cytoplasm"/>
    <property type="evidence" value="ECO:0007669"/>
    <property type="project" value="TreeGrafter"/>
</dbReference>
<name>A0A9Q2FLX0_GLUJA</name>
<feature type="binding site" evidence="2">
    <location>
        <position position="199"/>
    </location>
    <ligand>
        <name>Mn(2+)</name>
        <dbReference type="ChEBI" id="CHEBI:29035"/>
        <label>2</label>
    </ligand>
</feature>
<keyword evidence="2" id="KW-0464">Manganese</keyword>
<dbReference type="PANTHER" id="PTHR30575">
    <property type="entry name" value="PEPTIDASE M20"/>
    <property type="match status" value="1"/>
</dbReference>
<keyword evidence="2" id="KW-0479">Metal-binding</keyword>
<keyword evidence="1" id="KW-0378">Hydrolase</keyword>
<dbReference type="NCBIfam" id="TIGR01891">
    <property type="entry name" value="amidohydrolases"/>
    <property type="match status" value="1"/>
</dbReference>
<evidence type="ECO:0000313" key="5">
    <source>
        <dbReference type="Proteomes" id="UP000661006"/>
    </source>
</evidence>
<comment type="caution">
    <text evidence="4">The sequence shown here is derived from an EMBL/GenBank/DDBJ whole genome shotgun (WGS) entry which is preliminary data.</text>
</comment>
<evidence type="ECO:0000313" key="4">
    <source>
        <dbReference type="EMBL" id="MBF0870865.1"/>
    </source>
</evidence>
<dbReference type="GO" id="GO:0046657">
    <property type="term" value="P:folic acid catabolic process"/>
    <property type="evidence" value="ECO:0007669"/>
    <property type="project" value="TreeGrafter"/>
</dbReference>
<evidence type="ECO:0000256" key="2">
    <source>
        <dbReference type="PIRSR" id="PIRSR005962-1"/>
    </source>
</evidence>
<dbReference type="SUPFAM" id="SSF53187">
    <property type="entry name" value="Zn-dependent exopeptidases"/>
    <property type="match status" value="1"/>
</dbReference>
<dbReference type="GO" id="GO:0071713">
    <property type="term" value="F:para-aminobenzoyl-glutamate hydrolase activity"/>
    <property type="evidence" value="ECO:0007669"/>
    <property type="project" value="TreeGrafter"/>
</dbReference>
<dbReference type="RefSeq" id="WP_061930963.1">
    <property type="nucleotide sequence ID" value="NZ_JABCQN010000003.1"/>
</dbReference>
<dbReference type="InterPro" id="IPR052030">
    <property type="entry name" value="Peptidase_M20/M20A_hydrolases"/>
</dbReference>
<feature type="binding site" evidence="2">
    <location>
        <position position="175"/>
    </location>
    <ligand>
        <name>Mn(2+)</name>
        <dbReference type="ChEBI" id="CHEBI:29035"/>
        <label>2</label>
    </ligand>
</feature>
<dbReference type="AlphaFoldDB" id="A0A9Q2FLX0"/>
<dbReference type="GO" id="GO:0016805">
    <property type="term" value="F:dipeptidase activity"/>
    <property type="evidence" value="ECO:0007669"/>
    <property type="project" value="TreeGrafter"/>
</dbReference>
<dbReference type="InterPro" id="IPR002933">
    <property type="entry name" value="Peptidase_M20"/>
</dbReference>
<dbReference type="Pfam" id="PF01546">
    <property type="entry name" value="Peptidase_M20"/>
    <property type="match status" value="1"/>
</dbReference>
<dbReference type="Gene3D" id="3.40.630.10">
    <property type="entry name" value="Zn peptidases"/>
    <property type="match status" value="2"/>
</dbReference>
<feature type="binding site" evidence="2">
    <location>
        <position position="141"/>
    </location>
    <ligand>
        <name>Mn(2+)</name>
        <dbReference type="ChEBI" id="CHEBI:29035"/>
        <label>2</label>
    </ligand>
</feature>
<feature type="binding site" evidence="2">
    <location>
        <position position="139"/>
    </location>
    <ligand>
        <name>Mn(2+)</name>
        <dbReference type="ChEBI" id="CHEBI:29035"/>
        <label>2</label>
    </ligand>
</feature>
<dbReference type="InterPro" id="IPR017439">
    <property type="entry name" value="Amidohydrolase"/>
</dbReference>
<reference evidence="4" key="2">
    <citation type="submission" date="2020-11" db="EMBL/GenBank/DDBJ databases">
        <title>Description of novel Gluconobacter species.</title>
        <authorList>
            <person name="Cleenwerck I."/>
            <person name="Cnockaert M."/>
            <person name="Borremans W."/>
            <person name="Wieme A.D."/>
            <person name="De Vuyst L."/>
            <person name="Vandamme P."/>
        </authorList>
    </citation>
    <scope>NUCLEOTIDE SEQUENCE</scope>
    <source>
        <strain evidence="4">R71697</strain>
    </source>
</reference>
<dbReference type="InterPro" id="IPR036264">
    <property type="entry name" value="Bact_exopeptidase_dim_dom"/>
</dbReference>
<sequence length="420" mass="45082">MHFPHDVVAMRRALHRFPETAFLEYRTASIVAERLAELGYAVKVGADIMCMENVRGIPSVQDVEAAKSAALQAGVSREWLDKMPAGQTAVCGELQRGEGPVLALRFDMDALPVHESDIGEHRPAVAGFASQCEGRMHACGHDGHTAIGLAVAERLAHVKSQWTGTLRFIFQPAEEGGRGAQPIVASGLLDDVDVFLAAHLGCQLPSGQIALSADGFLWAEKWNVTFNGTAAHAAMCPEEGRNALLAASLAVPGLYALPRDGQSDTRINVGLFQAGRTRNVIADHAYLELELRASAQQGLQRLTEGARRMLEGAALSQGVHVDIDVYGTAISAQSDDAIMRRLEAAVHETRAGTVVRNWPIGGGDDATFMMQRVQERGGHAGYCLIGADIAAPHHASLFDFDENVLEKAVNLLVAFVERST</sequence>
<protein>
    <submittedName>
        <fullName evidence="4">Amidohydrolase</fullName>
    </submittedName>
</protein>
<reference evidence="4" key="1">
    <citation type="submission" date="2020-04" db="EMBL/GenBank/DDBJ databases">
        <authorList>
            <person name="Sombolestani A."/>
        </authorList>
    </citation>
    <scope>NUCLEOTIDE SEQUENCE</scope>
    <source>
        <strain evidence="4">R71697</strain>
    </source>
</reference>
<gene>
    <name evidence="4" type="ORF">HKD32_08390</name>
</gene>
<comment type="cofactor">
    <cofactor evidence="2">
        <name>Mn(2+)</name>
        <dbReference type="ChEBI" id="CHEBI:29035"/>
    </cofactor>
    <text evidence="2">The Mn(2+) ion enhances activity.</text>
</comment>
<dbReference type="EMBL" id="JABCQN010000003">
    <property type="protein sequence ID" value="MBF0870865.1"/>
    <property type="molecule type" value="Genomic_DNA"/>
</dbReference>
<evidence type="ECO:0000256" key="1">
    <source>
        <dbReference type="ARBA" id="ARBA00022801"/>
    </source>
</evidence>
<dbReference type="GeneID" id="81474713"/>
<feature type="binding site" evidence="2">
    <location>
        <position position="394"/>
    </location>
    <ligand>
        <name>Mn(2+)</name>
        <dbReference type="ChEBI" id="CHEBI:29035"/>
        <label>2</label>
    </ligand>
</feature>
<dbReference type="InterPro" id="IPR011650">
    <property type="entry name" value="Peptidase_M20_dimer"/>
</dbReference>
<dbReference type="Proteomes" id="UP000661006">
    <property type="component" value="Unassembled WGS sequence"/>
</dbReference>
<proteinExistence type="predicted"/>
<feature type="domain" description="Peptidase M20 dimerisation" evidence="3">
    <location>
        <begin position="222"/>
        <end position="311"/>
    </location>
</feature>
<accession>A0A9Q2FLX0</accession>
<evidence type="ECO:0000259" key="3">
    <source>
        <dbReference type="Pfam" id="PF07687"/>
    </source>
</evidence>
<dbReference type="PIRSF" id="PIRSF005962">
    <property type="entry name" value="Pept_M20D_amidohydro"/>
    <property type="match status" value="1"/>
</dbReference>
<dbReference type="SUPFAM" id="SSF55031">
    <property type="entry name" value="Bacterial exopeptidase dimerisation domain"/>
    <property type="match status" value="1"/>
</dbReference>
<organism evidence="4 5">
    <name type="scientific">Gluconobacter japonicus</name>
    <dbReference type="NCBI Taxonomy" id="376620"/>
    <lineage>
        <taxon>Bacteria</taxon>
        <taxon>Pseudomonadati</taxon>
        <taxon>Pseudomonadota</taxon>
        <taxon>Alphaproteobacteria</taxon>
        <taxon>Acetobacterales</taxon>
        <taxon>Acetobacteraceae</taxon>
        <taxon>Gluconobacter</taxon>
    </lineage>
</organism>
<dbReference type="GO" id="GO:0046872">
    <property type="term" value="F:metal ion binding"/>
    <property type="evidence" value="ECO:0007669"/>
    <property type="project" value="UniProtKB-KW"/>
</dbReference>
<dbReference type="PANTHER" id="PTHR30575:SF3">
    <property type="entry name" value="PEPTIDASE M20 DIMERISATION DOMAIN-CONTAINING PROTEIN"/>
    <property type="match status" value="1"/>
</dbReference>